<proteinExistence type="predicted"/>
<gene>
    <name evidence="1" type="ORF">GCM10009838_43870</name>
</gene>
<dbReference type="SUPFAM" id="SSF55961">
    <property type="entry name" value="Bet v1-like"/>
    <property type="match status" value="1"/>
</dbReference>
<evidence type="ECO:0000313" key="1">
    <source>
        <dbReference type="EMBL" id="GAA1978281.1"/>
    </source>
</evidence>
<dbReference type="Gene3D" id="3.30.530.20">
    <property type="match status" value="1"/>
</dbReference>
<name>A0ABP5DFP3_9ACTN</name>
<comment type="caution">
    <text evidence="1">The sequence shown here is derived from an EMBL/GenBank/DDBJ whole genome shotgun (WGS) entry which is preliminary data.</text>
</comment>
<organism evidence="1 2">
    <name type="scientific">Catenulispora subtropica</name>
    <dbReference type="NCBI Taxonomy" id="450798"/>
    <lineage>
        <taxon>Bacteria</taxon>
        <taxon>Bacillati</taxon>
        <taxon>Actinomycetota</taxon>
        <taxon>Actinomycetes</taxon>
        <taxon>Catenulisporales</taxon>
        <taxon>Catenulisporaceae</taxon>
        <taxon>Catenulispora</taxon>
    </lineage>
</organism>
<dbReference type="InterPro" id="IPR023393">
    <property type="entry name" value="START-like_dom_sf"/>
</dbReference>
<dbReference type="Pfam" id="PF10604">
    <property type="entry name" value="Polyketide_cyc2"/>
    <property type="match status" value="1"/>
</dbReference>
<keyword evidence="2" id="KW-1185">Reference proteome</keyword>
<reference evidence="2" key="1">
    <citation type="journal article" date="2019" name="Int. J. Syst. Evol. Microbiol.">
        <title>The Global Catalogue of Microorganisms (GCM) 10K type strain sequencing project: providing services to taxonomists for standard genome sequencing and annotation.</title>
        <authorList>
            <consortium name="The Broad Institute Genomics Platform"/>
            <consortium name="The Broad Institute Genome Sequencing Center for Infectious Disease"/>
            <person name="Wu L."/>
            <person name="Ma J."/>
        </authorList>
    </citation>
    <scope>NUCLEOTIDE SEQUENCE [LARGE SCALE GENOMIC DNA]</scope>
    <source>
        <strain evidence="2">JCM 16013</strain>
    </source>
</reference>
<evidence type="ECO:0008006" key="3">
    <source>
        <dbReference type="Google" id="ProtNLM"/>
    </source>
</evidence>
<dbReference type="InterPro" id="IPR019587">
    <property type="entry name" value="Polyketide_cyclase/dehydratase"/>
</dbReference>
<dbReference type="EMBL" id="BAAAQM010000024">
    <property type="protein sequence ID" value="GAA1978281.1"/>
    <property type="molecule type" value="Genomic_DNA"/>
</dbReference>
<accession>A0ABP5DFP3</accession>
<protein>
    <recommendedName>
        <fullName evidence="3">Polyketide cyclase/dehydrase</fullName>
    </recommendedName>
</protein>
<sequence length="141" mass="14893">MIEIGHRVAYPQAREAVFSAVTDFGGLPAWQADVVEAGLASPALERGAVVHQVRKVLGKRTETDLVVSEFVPGEALVLETGDGSKPSVRQSYRVVADGAGCVLEFQLRLDGVPKMAEHLAKAQLGKNVPKMFAALGTVLAG</sequence>
<evidence type="ECO:0000313" key="2">
    <source>
        <dbReference type="Proteomes" id="UP001499854"/>
    </source>
</evidence>
<dbReference type="RefSeq" id="WP_344658948.1">
    <property type="nucleotide sequence ID" value="NZ_BAAAQM010000024.1"/>
</dbReference>
<dbReference type="Proteomes" id="UP001499854">
    <property type="component" value="Unassembled WGS sequence"/>
</dbReference>